<protein>
    <submittedName>
        <fullName evidence="1">Disease resistance protein (TIR-NBS-LRR class)</fullName>
    </submittedName>
</protein>
<name>A0A2K3K672_TRIPR</name>
<accession>A0A2K3K672</accession>
<dbReference type="AlphaFoldDB" id="A0A2K3K672"/>
<dbReference type="Proteomes" id="UP000236291">
    <property type="component" value="Unassembled WGS sequence"/>
</dbReference>
<sequence length="118" mass="13374">MPNVEDVRLKGISNLSLFLPMAIMRFANMKELDLSRSNIRVLPECLKECTPLLHLILDYCHSLEDISAIPPNLQRLSAIDCKSLNSLFLPMAIMQFANMQFLNLSGSNIRVLPECLKK</sequence>
<proteinExistence type="predicted"/>
<dbReference type="EMBL" id="ASHM01086042">
    <property type="protein sequence ID" value="PNX61756.1"/>
    <property type="molecule type" value="Genomic_DNA"/>
</dbReference>
<dbReference type="SUPFAM" id="SSF52058">
    <property type="entry name" value="L domain-like"/>
    <property type="match status" value="1"/>
</dbReference>
<dbReference type="Gene3D" id="3.80.10.10">
    <property type="entry name" value="Ribonuclease Inhibitor"/>
    <property type="match status" value="1"/>
</dbReference>
<reference evidence="1 2" key="1">
    <citation type="journal article" date="2014" name="Am. J. Bot.">
        <title>Genome assembly and annotation for red clover (Trifolium pratense; Fabaceae).</title>
        <authorList>
            <person name="Istvanek J."/>
            <person name="Jaros M."/>
            <person name="Krenek A."/>
            <person name="Repkova J."/>
        </authorList>
    </citation>
    <scope>NUCLEOTIDE SEQUENCE [LARGE SCALE GENOMIC DNA]</scope>
    <source>
        <strain evidence="2">cv. Tatra</strain>
        <tissue evidence="1">Young leaves</tissue>
    </source>
</reference>
<gene>
    <name evidence="1" type="ORF">L195_g052620</name>
</gene>
<dbReference type="STRING" id="57577.A0A2K3K672"/>
<organism evidence="1 2">
    <name type="scientific">Trifolium pratense</name>
    <name type="common">Red clover</name>
    <dbReference type="NCBI Taxonomy" id="57577"/>
    <lineage>
        <taxon>Eukaryota</taxon>
        <taxon>Viridiplantae</taxon>
        <taxon>Streptophyta</taxon>
        <taxon>Embryophyta</taxon>
        <taxon>Tracheophyta</taxon>
        <taxon>Spermatophyta</taxon>
        <taxon>Magnoliopsida</taxon>
        <taxon>eudicotyledons</taxon>
        <taxon>Gunneridae</taxon>
        <taxon>Pentapetalae</taxon>
        <taxon>rosids</taxon>
        <taxon>fabids</taxon>
        <taxon>Fabales</taxon>
        <taxon>Fabaceae</taxon>
        <taxon>Papilionoideae</taxon>
        <taxon>50 kb inversion clade</taxon>
        <taxon>NPAAA clade</taxon>
        <taxon>Hologalegina</taxon>
        <taxon>IRL clade</taxon>
        <taxon>Trifolieae</taxon>
        <taxon>Trifolium</taxon>
    </lineage>
</organism>
<dbReference type="InterPro" id="IPR032675">
    <property type="entry name" value="LRR_dom_sf"/>
</dbReference>
<evidence type="ECO:0000313" key="2">
    <source>
        <dbReference type="Proteomes" id="UP000236291"/>
    </source>
</evidence>
<comment type="caution">
    <text evidence="1">The sequence shown here is derived from an EMBL/GenBank/DDBJ whole genome shotgun (WGS) entry which is preliminary data.</text>
</comment>
<evidence type="ECO:0000313" key="1">
    <source>
        <dbReference type="EMBL" id="PNX61756.1"/>
    </source>
</evidence>
<reference evidence="1 2" key="2">
    <citation type="journal article" date="2017" name="Front. Plant Sci.">
        <title>Gene Classification and Mining of Molecular Markers Useful in Red Clover (Trifolium pratense) Breeding.</title>
        <authorList>
            <person name="Istvanek J."/>
            <person name="Dluhosova J."/>
            <person name="Dluhos P."/>
            <person name="Patkova L."/>
            <person name="Nedelnik J."/>
            <person name="Repkova J."/>
        </authorList>
    </citation>
    <scope>NUCLEOTIDE SEQUENCE [LARGE SCALE GENOMIC DNA]</scope>
    <source>
        <strain evidence="2">cv. Tatra</strain>
        <tissue evidence="1">Young leaves</tissue>
    </source>
</reference>